<dbReference type="Proteomes" id="UP001500363">
    <property type="component" value="Unassembled WGS sequence"/>
</dbReference>
<organism evidence="1 2">
    <name type="scientific">Kribbella lupini</name>
    <dbReference type="NCBI Taxonomy" id="291602"/>
    <lineage>
        <taxon>Bacteria</taxon>
        <taxon>Bacillati</taxon>
        <taxon>Actinomycetota</taxon>
        <taxon>Actinomycetes</taxon>
        <taxon>Propionibacteriales</taxon>
        <taxon>Kribbellaceae</taxon>
        <taxon>Kribbella</taxon>
    </lineage>
</organism>
<gene>
    <name evidence="1" type="ORF">GCM10009741_28220</name>
</gene>
<name>A0ABN2AR78_9ACTN</name>
<evidence type="ECO:0000313" key="1">
    <source>
        <dbReference type="EMBL" id="GAA1525065.1"/>
    </source>
</evidence>
<protein>
    <recommendedName>
        <fullName evidence="3">Sporulation protein YlmC with PRC-barrel domain</fullName>
    </recommendedName>
</protein>
<reference evidence="1 2" key="1">
    <citation type="journal article" date="2019" name="Int. J. Syst. Evol. Microbiol.">
        <title>The Global Catalogue of Microorganisms (GCM) 10K type strain sequencing project: providing services to taxonomists for standard genome sequencing and annotation.</title>
        <authorList>
            <consortium name="The Broad Institute Genomics Platform"/>
            <consortium name="The Broad Institute Genome Sequencing Center for Infectious Disease"/>
            <person name="Wu L."/>
            <person name="Ma J."/>
        </authorList>
    </citation>
    <scope>NUCLEOTIDE SEQUENCE [LARGE SCALE GENOMIC DNA]</scope>
    <source>
        <strain evidence="1 2">JCM 14303</strain>
    </source>
</reference>
<keyword evidence="2" id="KW-1185">Reference proteome</keyword>
<comment type="caution">
    <text evidence="1">The sequence shown here is derived from an EMBL/GenBank/DDBJ whole genome shotgun (WGS) entry which is preliminary data.</text>
</comment>
<evidence type="ECO:0008006" key="3">
    <source>
        <dbReference type="Google" id="ProtNLM"/>
    </source>
</evidence>
<dbReference type="RefSeq" id="WP_344174095.1">
    <property type="nucleotide sequence ID" value="NZ_BAAANC010000002.1"/>
</dbReference>
<evidence type="ECO:0000313" key="2">
    <source>
        <dbReference type="Proteomes" id="UP001500363"/>
    </source>
</evidence>
<proteinExistence type="predicted"/>
<dbReference type="EMBL" id="BAAANC010000002">
    <property type="protein sequence ID" value="GAA1525065.1"/>
    <property type="molecule type" value="Genomic_DNA"/>
</dbReference>
<accession>A0ABN2AR78</accession>
<sequence length="97" mass="10663">MSGRVLHAQLHLLDRQLLDLHTGRMLGKIDDVELDLDAEVPVVTALISGGRSIPANQVVEIESAVKILNQDLDLDRHDEWVEQHLIGRIPGAGDATE</sequence>